<accession>A0A0L0NGI0</accession>
<feature type="transmembrane region" description="Helical" evidence="2">
    <location>
        <begin position="232"/>
        <end position="256"/>
    </location>
</feature>
<sequence>MSSNAGPAGGQQGQPSPLDVLERQGPPYPPQGAALGGTPTTHVDVPISAVFVLIFVLSAALNMAIFRLNLRRGHKFVLSAVFFGFSMARITANVMRIVWACRPHNTRVAIAAGILTNAGVLLLFIANLIFAQRLLRAYQPRLGWSQPLRLAFRGLFACIVACLVMVIISGVYSFYTLDAPTLLKLHDILLFAITFLAVLAFLPLPITALALLLPRREPVDAFGTGSMRTKVLLLLFTAVLLTFGAGFRAGAAYTVRPIADPAWFQHKAAYYCVNFTIEIIVVFTYALTRFDRRFHIPDGSCRPGDYSRGGPEAEKPVVADDEQPPTVVEAQPHETAWESRPQSDREKQDAV</sequence>
<evidence type="ECO:0008006" key="5">
    <source>
        <dbReference type="Google" id="ProtNLM"/>
    </source>
</evidence>
<dbReference type="OrthoDB" id="3357002at2759"/>
<keyword evidence="2" id="KW-1133">Transmembrane helix</keyword>
<dbReference type="PANTHER" id="PTHR35184:SF1">
    <property type="entry name" value="INTEGRAL MEMBRANE PROTEIN"/>
    <property type="match status" value="1"/>
</dbReference>
<dbReference type="Pfam" id="PF11309">
    <property type="entry name" value="DUF3112"/>
    <property type="match status" value="1"/>
</dbReference>
<feature type="transmembrane region" description="Helical" evidence="2">
    <location>
        <begin position="188"/>
        <end position="212"/>
    </location>
</feature>
<feature type="transmembrane region" description="Helical" evidence="2">
    <location>
        <begin position="150"/>
        <end position="176"/>
    </location>
</feature>
<keyword evidence="2" id="KW-0812">Transmembrane</keyword>
<protein>
    <recommendedName>
        <fullName evidence="5">Family c-likeg-protein-coupled receptor protein</fullName>
    </recommendedName>
</protein>
<feature type="region of interest" description="Disordered" evidence="1">
    <location>
        <begin position="1"/>
        <end position="23"/>
    </location>
</feature>
<dbReference type="Proteomes" id="UP000036947">
    <property type="component" value="Unassembled WGS sequence"/>
</dbReference>
<dbReference type="EMBL" id="LFRF01000004">
    <property type="protein sequence ID" value="KND93144.1"/>
    <property type="molecule type" value="Genomic_DNA"/>
</dbReference>
<evidence type="ECO:0000256" key="1">
    <source>
        <dbReference type="SAM" id="MobiDB-lite"/>
    </source>
</evidence>
<dbReference type="InterPro" id="IPR021460">
    <property type="entry name" value="DUF3112"/>
</dbReference>
<feature type="transmembrane region" description="Helical" evidence="2">
    <location>
        <begin position="110"/>
        <end position="130"/>
    </location>
</feature>
<comment type="caution">
    <text evidence="3">The sequence shown here is derived from an EMBL/GenBank/DDBJ whole genome shotgun (WGS) entry which is preliminary data.</text>
</comment>
<proteinExistence type="predicted"/>
<keyword evidence="4" id="KW-1185">Reference proteome</keyword>
<evidence type="ECO:0000256" key="2">
    <source>
        <dbReference type="SAM" id="Phobius"/>
    </source>
</evidence>
<gene>
    <name evidence="3" type="ORF">TOPH_02309</name>
</gene>
<feature type="transmembrane region" description="Helical" evidence="2">
    <location>
        <begin position="268"/>
        <end position="287"/>
    </location>
</feature>
<dbReference type="PANTHER" id="PTHR35184">
    <property type="entry name" value="YALI0C10208P"/>
    <property type="match status" value="1"/>
</dbReference>
<dbReference type="AlphaFoldDB" id="A0A0L0NGI0"/>
<feature type="region of interest" description="Disordered" evidence="1">
    <location>
        <begin position="301"/>
        <end position="351"/>
    </location>
</feature>
<organism evidence="3 4">
    <name type="scientific">Tolypocladium ophioglossoides (strain CBS 100239)</name>
    <name type="common">Snaketongue truffleclub</name>
    <name type="synonym">Elaphocordyceps ophioglossoides</name>
    <dbReference type="NCBI Taxonomy" id="1163406"/>
    <lineage>
        <taxon>Eukaryota</taxon>
        <taxon>Fungi</taxon>
        <taxon>Dikarya</taxon>
        <taxon>Ascomycota</taxon>
        <taxon>Pezizomycotina</taxon>
        <taxon>Sordariomycetes</taxon>
        <taxon>Hypocreomycetidae</taxon>
        <taxon>Hypocreales</taxon>
        <taxon>Ophiocordycipitaceae</taxon>
        <taxon>Tolypocladium</taxon>
    </lineage>
</organism>
<feature type="transmembrane region" description="Helical" evidence="2">
    <location>
        <begin position="76"/>
        <end position="98"/>
    </location>
</feature>
<feature type="compositionally biased region" description="Basic and acidic residues" evidence="1">
    <location>
        <begin position="331"/>
        <end position="351"/>
    </location>
</feature>
<dbReference type="STRING" id="1163406.A0A0L0NGI0"/>
<feature type="transmembrane region" description="Helical" evidence="2">
    <location>
        <begin position="45"/>
        <end position="64"/>
    </location>
</feature>
<keyword evidence="2" id="KW-0472">Membrane</keyword>
<evidence type="ECO:0000313" key="4">
    <source>
        <dbReference type="Proteomes" id="UP000036947"/>
    </source>
</evidence>
<evidence type="ECO:0000313" key="3">
    <source>
        <dbReference type="EMBL" id="KND93144.1"/>
    </source>
</evidence>
<reference evidence="3 4" key="1">
    <citation type="journal article" date="2015" name="BMC Genomics">
        <title>The genome of the truffle-parasite Tolypocladium ophioglossoides and the evolution of antifungal peptaibiotics.</title>
        <authorList>
            <person name="Quandt C.A."/>
            <person name="Bushley K.E."/>
            <person name="Spatafora J.W."/>
        </authorList>
    </citation>
    <scope>NUCLEOTIDE SEQUENCE [LARGE SCALE GENOMIC DNA]</scope>
    <source>
        <strain evidence="3 4">CBS 100239</strain>
    </source>
</reference>
<name>A0A0L0NGI0_TOLOC</name>